<feature type="compositionally biased region" description="Basic and acidic residues" evidence="1">
    <location>
        <begin position="125"/>
        <end position="151"/>
    </location>
</feature>
<dbReference type="EMBL" id="GL833157">
    <property type="protein sequence ID" value="EGB03998.1"/>
    <property type="molecule type" value="Genomic_DNA"/>
</dbReference>
<evidence type="ECO:0000256" key="2">
    <source>
        <dbReference type="SAM" id="SignalP"/>
    </source>
</evidence>
<organism evidence="4">
    <name type="scientific">Aureococcus anophagefferens</name>
    <name type="common">Harmful bloom alga</name>
    <dbReference type="NCBI Taxonomy" id="44056"/>
    <lineage>
        <taxon>Eukaryota</taxon>
        <taxon>Sar</taxon>
        <taxon>Stramenopiles</taxon>
        <taxon>Ochrophyta</taxon>
        <taxon>Pelagophyceae</taxon>
        <taxon>Pelagomonadales</taxon>
        <taxon>Pelagomonadaceae</taxon>
        <taxon>Aureococcus</taxon>
    </lineage>
</organism>
<gene>
    <name evidence="3" type="ORF">AURANDRAFT_69975</name>
</gene>
<dbReference type="Proteomes" id="UP000002729">
    <property type="component" value="Unassembled WGS sequence"/>
</dbReference>
<name>F0YLL4_AURAN</name>
<reference evidence="3 4" key="1">
    <citation type="journal article" date="2011" name="Proc. Natl. Acad. Sci. U.S.A.">
        <title>Niche of harmful alga Aureococcus anophagefferens revealed through ecogenomics.</title>
        <authorList>
            <person name="Gobler C.J."/>
            <person name="Berry D.L."/>
            <person name="Dyhrman S.T."/>
            <person name="Wilhelm S.W."/>
            <person name="Salamov A."/>
            <person name="Lobanov A.V."/>
            <person name="Zhang Y."/>
            <person name="Collier J.L."/>
            <person name="Wurch L.L."/>
            <person name="Kustka A.B."/>
            <person name="Dill B.D."/>
            <person name="Shah M."/>
            <person name="VerBerkmoes N.C."/>
            <person name="Kuo A."/>
            <person name="Terry A."/>
            <person name="Pangilinan J."/>
            <person name="Lindquist E.A."/>
            <person name="Lucas S."/>
            <person name="Paulsen I.T."/>
            <person name="Hattenrath-Lehmann T.K."/>
            <person name="Talmage S.C."/>
            <person name="Walker E.A."/>
            <person name="Koch F."/>
            <person name="Burson A.M."/>
            <person name="Marcoval M.A."/>
            <person name="Tang Y.Z."/>
            <person name="Lecleir G.R."/>
            <person name="Coyne K.J."/>
            <person name="Berg G.M."/>
            <person name="Bertrand E.M."/>
            <person name="Saito M.A."/>
            <person name="Gladyshev V.N."/>
            <person name="Grigoriev I.V."/>
        </authorList>
    </citation>
    <scope>NUCLEOTIDE SEQUENCE [LARGE SCALE GENOMIC DNA]</scope>
    <source>
        <strain evidence="4">CCMP 1984</strain>
    </source>
</reference>
<feature type="signal peptide" evidence="2">
    <location>
        <begin position="1"/>
        <end position="17"/>
    </location>
</feature>
<evidence type="ECO:0000256" key="1">
    <source>
        <dbReference type="SAM" id="MobiDB-lite"/>
    </source>
</evidence>
<evidence type="ECO:0000313" key="4">
    <source>
        <dbReference type="Proteomes" id="UP000002729"/>
    </source>
</evidence>
<keyword evidence="4" id="KW-1185">Reference proteome</keyword>
<feature type="compositionally biased region" description="Basic residues" evidence="1">
    <location>
        <begin position="75"/>
        <end position="111"/>
    </location>
</feature>
<feature type="compositionally biased region" description="Basic and acidic residues" evidence="1">
    <location>
        <begin position="178"/>
        <end position="201"/>
    </location>
</feature>
<accession>F0YLL4</accession>
<dbReference type="KEGG" id="aaf:AURANDRAFT_69975"/>
<dbReference type="GeneID" id="20227708"/>
<sequence length="236" mass="25517">MARLALALAATAATTSALVAPTAKKTVSATALNYDPSDFSDVQALPGILDPVGFFDPANLAADAYGERAQALPRGRAHARPRGHARVRGLPRRRVRRDAPLRRQHRRHRHQPVLEGAHGLLARDPPLHRGARDVPRAPRLDGAHGPRELLRAPRGLHARRHRLRPPRPLPRGPGGVQDHADEGAPARPPRDARGRGHDRPGAPDGQHALLGAARPRRRIGSGGRPLPFVPSNLRLA</sequence>
<evidence type="ECO:0000313" key="3">
    <source>
        <dbReference type="EMBL" id="EGB03998.1"/>
    </source>
</evidence>
<dbReference type="InParanoid" id="F0YLL4"/>
<feature type="non-terminal residue" evidence="3">
    <location>
        <position position="236"/>
    </location>
</feature>
<proteinExistence type="predicted"/>
<feature type="compositionally biased region" description="Basic residues" evidence="1">
    <location>
        <begin position="154"/>
        <end position="165"/>
    </location>
</feature>
<dbReference type="RefSeq" id="XP_009041276.1">
    <property type="nucleotide sequence ID" value="XM_009043028.1"/>
</dbReference>
<protein>
    <submittedName>
        <fullName evidence="3">Expressed protein</fullName>
    </submittedName>
</protein>
<feature type="chain" id="PRO_5003264704" evidence="2">
    <location>
        <begin position="18"/>
        <end position="236"/>
    </location>
</feature>
<keyword evidence="2" id="KW-0732">Signal</keyword>
<feature type="region of interest" description="Disordered" evidence="1">
    <location>
        <begin position="72"/>
        <end position="236"/>
    </location>
</feature>
<dbReference type="AlphaFoldDB" id="F0YLL4"/>